<dbReference type="EMBL" id="CAUYUJ010005237">
    <property type="protein sequence ID" value="CAK0812824.1"/>
    <property type="molecule type" value="Genomic_DNA"/>
</dbReference>
<comment type="caution">
    <text evidence="1">The sequence shown here is derived from an EMBL/GenBank/DDBJ whole genome shotgun (WGS) entry which is preliminary data.</text>
</comment>
<evidence type="ECO:0000313" key="1">
    <source>
        <dbReference type="EMBL" id="CAK0812824.1"/>
    </source>
</evidence>
<reference evidence="1" key="1">
    <citation type="submission" date="2023-10" db="EMBL/GenBank/DDBJ databases">
        <authorList>
            <person name="Chen Y."/>
            <person name="Shah S."/>
            <person name="Dougan E. K."/>
            <person name="Thang M."/>
            <person name="Chan C."/>
        </authorList>
    </citation>
    <scope>NUCLEOTIDE SEQUENCE [LARGE SCALE GENOMIC DNA]</scope>
</reference>
<accession>A0ABN9R253</accession>
<protein>
    <submittedName>
        <fullName evidence="1">Uncharacterized protein</fullName>
    </submittedName>
</protein>
<keyword evidence="2" id="KW-1185">Reference proteome</keyword>
<proteinExistence type="predicted"/>
<name>A0ABN9R253_9DINO</name>
<evidence type="ECO:0000313" key="2">
    <source>
        <dbReference type="Proteomes" id="UP001189429"/>
    </source>
</evidence>
<gene>
    <name evidence="1" type="ORF">PCOR1329_LOCUS16997</name>
</gene>
<sequence>SSCCGLGRGARLPRLWLARSAGPPRLLPPHIGARPPMAGAPLRLLCLAAACGTAARALEAPSSLEVLGRLKAFRAAGVSVFQTASEQLGTAGATREAERVSKWMLVLPPSQNWLSVLGVNKGLTGLAKDFVINYLGRSAYHDKNGKLIDNIKSVSTAFPRSNNVDDYAIKAIQSAVLKVCREGKNLFSDDGSLHLMLSELEDVLLLFLLPLSPSCLLLPAGLLPTPFSILPSPLPSSFRSFYFPRPSEWSFPPVPLLSSRTLSRIPPSCRTSRPP</sequence>
<feature type="non-terminal residue" evidence="1">
    <location>
        <position position="1"/>
    </location>
</feature>
<dbReference type="Proteomes" id="UP001189429">
    <property type="component" value="Unassembled WGS sequence"/>
</dbReference>
<organism evidence="1 2">
    <name type="scientific">Prorocentrum cordatum</name>
    <dbReference type="NCBI Taxonomy" id="2364126"/>
    <lineage>
        <taxon>Eukaryota</taxon>
        <taxon>Sar</taxon>
        <taxon>Alveolata</taxon>
        <taxon>Dinophyceae</taxon>
        <taxon>Prorocentrales</taxon>
        <taxon>Prorocentraceae</taxon>
        <taxon>Prorocentrum</taxon>
    </lineage>
</organism>